<evidence type="ECO:0000256" key="20">
    <source>
        <dbReference type="PIRSR" id="PIRSR600829-1"/>
    </source>
</evidence>
<evidence type="ECO:0000256" key="18">
    <source>
        <dbReference type="ARBA" id="ARBA00023209"/>
    </source>
</evidence>
<keyword evidence="12 24" id="KW-0418">Kinase</keyword>
<evidence type="ECO:0000256" key="16">
    <source>
        <dbReference type="ARBA" id="ARBA00023098"/>
    </source>
</evidence>
<evidence type="ECO:0000256" key="22">
    <source>
        <dbReference type="PIRSR" id="PIRSR600829-3"/>
    </source>
</evidence>
<keyword evidence="14 23" id="KW-0460">Magnesium</keyword>
<evidence type="ECO:0000256" key="15">
    <source>
        <dbReference type="ARBA" id="ARBA00022989"/>
    </source>
</evidence>
<evidence type="ECO:0000256" key="1">
    <source>
        <dbReference type="ARBA" id="ARBA00004429"/>
    </source>
</evidence>
<dbReference type="Pfam" id="PF01219">
    <property type="entry name" value="DAGK_prokar"/>
    <property type="match status" value="1"/>
</dbReference>
<evidence type="ECO:0000256" key="3">
    <source>
        <dbReference type="ARBA" id="ARBA00012133"/>
    </source>
</evidence>
<keyword evidence="17 24" id="KW-0472">Membrane</keyword>
<dbReference type="InterPro" id="IPR033718">
    <property type="entry name" value="DAGK_prok"/>
</dbReference>
<dbReference type="GO" id="GO:0006654">
    <property type="term" value="P:phosphatidic acid biosynthetic process"/>
    <property type="evidence" value="ECO:0007669"/>
    <property type="project" value="InterPro"/>
</dbReference>
<feature type="binding site" evidence="22">
    <location>
        <begin position="98"/>
        <end position="99"/>
    </location>
    <ligand>
        <name>ATP</name>
        <dbReference type="ChEBI" id="CHEBI:30616"/>
    </ligand>
</feature>
<evidence type="ECO:0000256" key="24">
    <source>
        <dbReference type="RuleBase" id="RU363065"/>
    </source>
</evidence>
<keyword evidence="5" id="KW-1003">Cell membrane</keyword>
<evidence type="ECO:0000256" key="5">
    <source>
        <dbReference type="ARBA" id="ARBA00022475"/>
    </source>
</evidence>
<evidence type="ECO:0000256" key="2">
    <source>
        <dbReference type="ARBA" id="ARBA00005967"/>
    </source>
</evidence>
<feature type="binding site" evidence="23">
    <location>
        <position position="80"/>
    </location>
    <ligand>
        <name>a divalent metal cation</name>
        <dbReference type="ChEBI" id="CHEBI:60240"/>
    </ligand>
</feature>
<feature type="binding site" evidence="22">
    <location>
        <position position="32"/>
    </location>
    <ligand>
        <name>ATP</name>
        <dbReference type="ChEBI" id="CHEBI:30616"/>
    </ligand>
</feature>
<gene>
    <name evidence="25" type="ORF">CK620_11750</name>
</gene>
<comment type="catalytic activity">
    <reaction evidence="24">
        <text>a 1,2-diacyl-sn-glycerol + ATP = a 1,2-diacyl-sn-glycero-3-phosphate + ADP + H(+)</text>
        <dbReference type="Rhea" id="RHEA:10272"/>
        <dbReference type="ChEBI" id="CHEBI:15378"/>
        <dbReference type="ChEBI" id="CHEBI:17815"/>
        <dbReference type="ChEBI" id="CHEBI:30616"/>
        <dbReference type="ChEBI" id="CHEBI:58608"/>
        <dbReference type="ChEBI" id="CHEBI:456216"/>
        <dbReference type="EC" id="2.7.1.107"/>
    </reaction>
</comment>
<dbReference type="Proteomes" id="UP000217999">
    <property type="component" value="Unassembled WGS sequence"/>
</dbReference>
<feature type="binding site" evidence="21">
    <location>
        <position position="102"/>
    </location>
    <ligand>
        <name>substrate</name>
    </ligand>
</feature>
<evidence type="ECO:0000256" key="4">
    <source>
        <dbReference type="ARBA" id="ARBA00017575"/>
    </source>
</evidence>
<evidence type="ECO:0000256" key="13">
    <source>
        <dbReference type="ARBA" id="ARBA00022840"/>
    </source>
</evidence>
<keyword evidence="7 24" id="KW-0997">Cell inner membrane</keyword>
<reference evidence="25 26" key="1">
    <citation type="submission" date="2017-08" db="EMBL/GenBank/DDBJ databases">
        <title>WGS of Clinical strains of the CDC Group NO-1 linked to zoonotic infections in humans.</title>
        <authorList>
            <person name="Bernier A.-M."/>
            <person name="Bernard K."/>
        </authorList>
    </citation>
    <scope>NUCLEOTIDE SEQUENCE [LARGE SCALE GENOMIC DNA]</scope>
    <source>
        <strain evidence="25 26">NML03-0146</strain>
    </source>
</reference>
<dbReference type="Gene3D" id="1.10.287.3610">
    <property type="match status" value="1"/>
</dbReference>
<evidence type="ECO:0000256" key="17">
    <source>
        <dbReference type="ARBA" id="ARBA00023136"/>
    </source>
</evidence>
<keyword evidence="6" id="KW-0444">Lipid biosynthesis</keyword>
<dbReference type="EMBL" id="NSJF01000006">
    <property type="protein sequence ID" value="PAT33816.1"/>
    <property type="molecule type" value="Genomic_DNA"/>
</dbReference>
<dbReference type="EC" id="2.7.1.107" evidence="3 24"/>
<feature type="active site" description="Proton acceptor" evidence="20">
    <location>
        <position position="73"/>
    </location>
</feature>
<evidence type="ECO:0000313" key="25">
    <source>
        <dbReference type="EMBL" id="PAT33816.1"/>
    </source>
</evidence>
<dbReference type="PROSITE" id="PS01069">
    <property type="entry name" value="DAGK_PROKAR"/>
    <property type="match status" value="1"/>
</dbReference>
<keyword evidence="19 24" id="KW-1208">Phospholipid metabolism</keyword>
<feature type="binding site" evidence="23">
    <location>
        <position position="32"/>
    </location>
    <ligand>
        <name>a divalent metal cation</name>
        <dbReference type="ChEBI" id="CHEBI:60240"/>
    </ligand>
</feature>
<evidence type="ECO:0000256" key="6">
    <source>
        <dbReference type="ARBA" id="ARBA00022516"/>
    </source>
</evidence>
<keyword evidence="9 24" id="KW-0812">Transmembrane</keyword>
<evidence type="ECO:0000256" key="21">
    <source>
        <dbReference type="PIRSR" id="PIRSR600829-2"/>
    </source>
</evidence>
<evidence type="ECO:0000256" key="8">
    <source>
        <dbReference type="ARBA" id="ARBA00022679"/>
    </source>
</evidence>
<evidence type="ECO:0000256" key="14">
    <source>
        <dbReference type="ARBA" id="ARBA00022842"/>
    </source>
</evidence>
<dbReference type="InterPro" id="IPR036945">
    <property type="entry name" value="DAGK_sf"/>
</dbReference>
<comment type="caution">
    <text evidence="24">Lacks conserved residue(s) required for the propagation of feature annotation.</text>
</comment>
<keyword evidence="16 24" id="KW-0443">Lipid metabolism</keyword>
<feature type="binding site" evidence="21">
    <location>
        <position position="14"/>
    </location>
    <ligand>
        <name>substrate</name>
    </ligand>
</feature>
<feature type="binding site" evidence="21">
    <location>
        <begin position="34"/>
        <end position="38"/>
    </location>
    <ligand>
        <name>substrate</name>
    </ligand>
</feature>
<name>A0A2A2A7L2_9BURK</name>
<feature type="binding site" evidence="22">
    <location>
        <position position="14"/>
    </location>
    <ligand>
        <name>ATP</name>
        <dbReference type="ChEBI" id="CHEBI:30616"/>
    </ligand>
</feature>
<comment type="caution">
    <text evidence="25">The sequence shown here is derived from an EMBL/GenBank/DDBJ whole genome shotgun (WGS) entry which is preliminary data.</text>
</comment>
<feature type="transmembrane region" description="Helical" evidence="24">
    <location>
        <begin position="63"/>
        <end position="83"/>
    </location>
</feature>
<feature type="binding site" evidence="21">
    <location>
        <position position="73"/>
    </location>
    <ligand>
        <name>substrate</name>
    </ligand>
</feature>
<dbReference type="GO" id="GO:0005524">
    <property type="term" value="F:ATP binding"/>
    <property type="evidence" value="ECO:0007669"/>
    <property type="project" value="UniProtKB-KW"/>
</dbReference>
<keyword evidence="18" id="KW-0594">Phospholipid biosynthesis</keyword>
<comment type="similarity">
    <text evidence="2 24">Belongs to the bacterial diacylglycerol kinase family.</text>
</comment>
<evidence type="ECO:0000256" key="9">
    <source>
        <dbReference type="ARBA" id="ARBA00022692"/>
    </source>
</evidence>
<accession>A0A2A2A7L2</accession>
<feature type="binding site" evidence="22">
    <location>
        <begin position="89"/>
        <end position="91"/>
    </location>
    <ligand>
        <name>ATP</name>
        <dbReference type="ChEBI" id="CHEBI:30616"/>
    </ligand>
</feature>
<comment type="cofactor">
    <cofactor evidence="23">
        <name>Mg(2+)</name>
        <dbReference type="ChEBI" id="CHEBI:18420"/>
    </cofactor>
    <text evidence="23">Mn(2+), Zn(2+), Cd(2+) and Co(2+) support activity to lesser extents.</text>
</comment>
<keyword evidence="13 22" id="KW-0067">ATP-binding</keyword>
<keyword evidence="15 24" id="KW-1133">Transmembrane helix</keyword>
<evidence type="ECO:0000256" key="19">
    <source>
        <dbReference type="ARBA" id="ARBA00023264"/>
    </source>
</evidence>
<organism evidence="25 26">
    <name type="scientific">Vandammella animalimorsus</name>
    <dbReference type="NCBI Taxonomy" id="2029117"/>
    <lineage>
        <taxon>Bacteria</taxon>
        <taxon>Pseudomonadati</taxon>
        <taxon>Pseudomonadota</taxon>
        <taxon>Betaproteobacteria</taxon>
        <taxon>Burkholderiales</taxon>
        <taxon>Comamonadaceae</taxon>
        <taxon>Vandammella</taxon>
    </lineage>
</organism>
<evidence type="ECO:0000256" key="23">
    <source>
        <dbReference type="PIRSR" id="PIRSR600829-4"/>
    </source>
</evidence>
<proteinExistence type="inferred from homology"/>
<sequence>MPTSPHSPKTGLARLGPALRNSCHGLGAAWQEAAFRQELLLAAVLIPLAFWAGQSWLETAVLIALPVLVLLVEILNSAIEAVVDRIGPEWHLLSKKAKDLGSAAVLLALALCLGIWAWALWVKWAACCTAGA</sequence>
<evidence type="ECO:0000256" key="10">
    <source>
        <dbReference type="ARBA" id="ARBA00022723"/>
    </source>
</evidence>
<dbReference type="PANTHER" id="PTHR34299:SF1">
    <property type="entry name" value="DIACYLGLYCEROL KINASE"/>
    <property type="match status" value="1"/>
</dbReference>
<keyword evidence="8 24" id="KW-0808">Transferase</keyword>
<dbReference type="GO" id="GO:0004143">
    <property type="term" value="F:ATP-dependent diacylglycerol kinase activity"/>
    <property type="evidence" value="ECO:0007669"/>
    <property type="project" value="UniProtKB-EC"/>
</dbReference>
<protein>
    <recommendedName>
        <fullName evidence="4 24">Diacylglycerol kinase</fullName>
        <ecNumber evidence="3 24">2.7.1.107</ecNumber>
    </recommendedName>
</protein>
<evidence type="ECO:0000256" key="11">
    <source>
        <dbReference type="ARBA" id="ARBA00022741"/>
    </source>
</evidence>
<evidence type="ECO:0000313" key="26">
    <source>
        <dbReference type="Proteomes" id="UP000217999"/>
    </source>
</evidence>
<feature type="binding site" evidence="21">
    <location>
        <begin position="116"/>
        <end position="121"/>
    </location>
    <ligand>
        <name>substrate</name>
    </ligand>
</feature>
<dbReference type="PANTHER" id="PTHR34299">
    <property type="entry name" value="DIACYLGLYCEROL KINASE"/>
    <property type="match status" value="1"/>
</dbReference>
<keyword evidence="11 22" id="KW-0547">Nucleotide-binding</keyword>
<dbReference type="RefSeq" id="WP_095550446.1">
    <property type="nucleotide sequence ID" value="NZ_NSJF01000006.1"/>
</dbReference>
<dbReference type="InterPro" id="IPR000829">
    <property type="entry name" value="DAGK"/>
</dbReference>
<feature type="transmembrane region" description="Helical" evidence="24">
    <location>
        <begin position="103"/>
        <end position="121"/>
    </location>
</feature>
<evidence type="ECO:0000256" key="12">
    <source>
        <dbReference type="ARBA" id="ARBA00022777"/>
    </source>
</evidence>
<comment type="subcellular location">
    <subcellularLocation>
        <location evidence="1 24">Cell inner membrane</location>
        <topology evidence="1 24">Multi-pass membrane protein</topology>
    </subcellularLocation>
</comment>
<feature type="binding site" evidence="22">
    <location>
        <position position="80"/>
    </location>
    <ligand>
        <name>ATP</name>
        <dbReference type="ChEBI" id="CHEBI:30616"/>
    </ligand>
</feature>
<dbReference type="GO" id="GO:0046872">
    <property type="term" value="F:metal ion binding"/>
    <property type="evidence" value="ECO:0007669"/>
    <property type="project" value="UniProtKB-KW"/>
</dbReference>
<comment type="function">
    <text evidence="24">Catalyzes the ATP-dependent phosphorylation of sn-l,2-diacylglycerol (DAG) to phosphatidic acid. Involved in the recycling of diacylglycerol produced as a by-product during membrane-derived oligosaccharide (MDO) biosynthesis.</text>
</comment>
<evidence type="ECO:0000256" key="7">
    <source>
        <dbReference type="ARBA" id="ARBA00022519"/>
    </source>
</evidence>
<dbReference type="GO" id="GO:0005886">
    <property type="term" value="C:plasma membrane"/>
    <property type="evidence" value="ECO:0007669"/>
    <property type="project" value="UniProtKB-SubCell"/>
</dbReference>
<dbReference type="AlphaFoldDB" id="A0A2A2A7L2"/>
<keyword evidence="10 23" id="KW-0479">Metal-binding</keyword>
<dbReference type="CDD" id="cd14264">
    <property type="entry name" value="DAGK_IM"/>
    <property type="match status" value="1"/>
</dbReference>